<evidence type="ECO:0008006" key="5">
    <source>
        <dbReference type="Google" id="ProtNLM"/>
    </source>
</evidence>
<feature type="chain" id="PRO_5041424750" description="Secreted protein" evidence="2">
    <location>
        <begin position="39"/>
        <end position="136"/>
    </location>
</feature>
<evidence type="ECO:0000256" key="1">
    <source>
        <dbReference type="SAM" id="MobiDB-lite"/>
    </source>
</evidence>
<evidence type="ECO:0000313" key="3">
    <source>
        <dbReference type="EMBL" id="MCF2529009.1"/>
    </source>
</evidence>
<dbReference type="Proteomes" id="UP001165378">
    <property type="component" value="Unassembled WGS sequence"/>
</dbReference>
<sequence length="136" mass="13558">MKHRTEHQAAPLRPAVRALSVALLMLAALIGGAFPSHAEASASAHPQPGAAGPVVPAACPFHASSPQDSQGRPGGCGTETHVCTPSTSPPIPPVLPAPLGSFVPPWLVDPDGAGPAFAPAASAVPTDLTDLCVSRT</sequence>
<organism evidence="3 4">
    <name type="scientific">Yinghuangia soli</name>
    <dbReference type="NCBI Taxonomy" id="2908204"/>
    <lineage>
        <taxon>Bacteria</taxon>
        <taxon>Bacillati</taxon>
        <taxon>Actinomycetota</taxon>
        <taxon>Actinomycetes</taxon>
        <taxon>Kitasatosporales</taxon>
        <taxon>Streptomycetaceae</taxon>
        <taxon>Yinghuangia</taxon>
    </lineage>
</organism>
<reference evidence="3" key="1">
    <citation type="submission" date="2022-01" db="EMBL/GenBank/DDBJ databases">
        <title>Genome-Based Taxonomic Classification of the Phylum Actinobacteria.</title>
        <authorList>
            <person name="Gao Y."/>
        </authorList>
    </citation>
    <scope>NUCLEOTIDE SEQUENCE</scope>
    <source>
        <strain evidence="3">KLBMP 8922</strain>
    </source>
</reference>
<name>A0AA41PZX1_9ACTN</name>
<gene>
    <name evidence="3" type="ORF">LZ495_17565</name>
</gene>
<protein>
    <recommendedName>
        <fullName evidence="5">Secreted protein</fullName>
    </recommendedName>
</protein>
<comment type="caution">
    <text evidence="3">The sequence shown here is derived from an EMBL/GenBank/DDBJ whole genome shotgun (WGS) entry which is preliminary data.</text>
</comment>
<dbReference type="EMBL" id="JAKFHA010000009">
    <property type="protein sequence ID" value="MCF2529009.1"/>
    <property type="molecule type" value="Genomic_DNA"/>
</dbReference>
<evidence type="ECO:0000313" key="4">
    <source>
        <dbReference type="Proteomes" id="UP001165378"/>
    </source>
</evidence>
<evidence type="ECO:0000256" key="2">
    <source>
        <dbReference type="SAM" id="SignalP"/>
    </source>
</evidence>
<keyword evidence="2" id="KW-0732">Signal</keyword>
<proteinExistence type="predicted"/>
<keyword evidence="4" id="KW-1185">Reference proteome</keyword>
<feature type="compositionally biased region" description="Low complexity" evidence="1">
    <location>
        <begin position="37"/>
        <end position="60"/>
    </location>
</feature>
<accession>A0AA41PZX1</accession>
<feature type="region of interest" description="Disordered" evidence="1">
    <location>
        <begin position="37"/>
        <end position="90"/>
    </location>
</feature>
<dbReference type="AlphaFoldDB" id="A0AA41PZX1"/>
<feature type="signal peptide" evidence="2">
    <location>
        <begin position="1"/>
        <end position="38"/>
    </location>
</feature>
<dbReference type="RefSeq" id="WP_235053175.1">
    <property type="nucleotide sequence ID" value="NZ_JAKFHA010000009.1"/>
</dbReference>